<accession>A0ABS0KX95</accession>
<name>A0ABS0KX95_9BACT</name>
<organism evidence="1 2">
    <name type="scientific">Hymenobacter guriensis</name>
    <dbReference type="NCBI Taxonomy" id="2793065"/>
    <lineage>
        <taxon>Bacteria</taxon>
        <taxon>Pseudomonadati</taxon>
        <taxon>Bacteroidota</taxon>
        <taxon>Cytophagia</taxon>
        <taxon>Cytophagales</taxon>
        <taxon>Hymenobacteraceae</taxon>
        <taxon>Hymenobacter</taxon>
    </lineage>
</organism>
<dbReference type="EMBL" id="JADWYK010000001">
    <property type="protein sequence ID" value="MBG8552476.1"/>
    <property type="molecule type" value="Genomic_DNA"/>
</dbReference>
<dbReference type="Proteomes" id="UP000601099">
    <property type="component" value="Unassembled WGS sequence"/>
</dbReference>
<comment type="caution">
    <text evidence="1">The sequence shown here is derived from an EMBL/GenBank/DDBJ whole genome shotgun (WGS) entry which is preliminary data.</text>
</comment>
<keyword evidence="2" id="KW-1185">Reference proteome</keyword>
<evidence type="ECO:0000313" key="2">
    <source>
        <dbReference type="Proteomes" id="UP000601099"/>
    </source>
</evidence>
<proteinExistence type="predicted"/>
<evidence type="ECO:0000313" key="1">
    <source>
        <dbReference type="EMBL" id="MBG8552476.1"/>
    </source>
</evidence>
<dbReference type="RefSeq" id="WP_196953507.1">
    <property type="nucleotide sequence ID" value="NZ_JADWYK010000001.1"/>
</dbReference>
<reference evidence="1 2" key="1">
    <citation type="submission" date="2020-11" db="EMBL/GenBank/DDBJ databases">
        <title>Hymenobacter sp.</title>
        <authorList>
            <person name="Kim M.K."/>
        </authorList>
    </citation>
    <scope>NUCLEOTIDE SEQUENCE [LARGE SCALE GENOMIC DNA]</scope>
    <source>
        <strain evidence="1 2">BT594</strain>
    </source>
</reference>
<sequence length="138" mass="15483">MAYPVNSLTSKADCDLVLEEAAEERADLEYRQTQLQRLHTMGSDRATEKSAELTGATAEYNTLTTLLASMTEGPTKKKNEREHKRLEYRIYVLNQQQATGATGVVAQFKRLYELNCITRELAENAALKSEVEARKAAL</sequence>
<protein>
    <submittedName>
        <fullName evidence="1">Uncharacterized protein</fullName>
    </submittedName>
</protein>
<gene>
    <name evidence="1" type="ORF">I5L79_02910</name>
</gene>